<evidence type="ECO:0000259" key="3">
    <source>
        <dbReference type="PROSITE" id="PS51352"/>
    </source>
</evidence>
<dbReference type="AlphaFoldDB" id="A0A510HKE2"/>
<keyword evidence="2" id="KW-0201">Cytochrome c-type biogenesis</keyword>
<dbReference type="PANTHER" id="PTHR42852:SF17">
    <property type="entry name" value="THIOREDOXIN-LIKE PROTEIN HI_1115"/>
    <property type="match status" value="1"/>
</dbReference>
<sequence>MTRNTPSGGKKRGAKAPRGNRPLVLALAGFTALAIVVIALLAVFSARDGETGNFTPNDQGLLPVGSRAPEFTTETVGGERISLPEGRAAMLVFFATWCPHCQNEAPTIAEFSREYEDLRVMMISVADENWPETDTPQEVRRFVEAYGIRGPAIYDPALGRTYRVTGTPTVYVVDRSGEIVGAHSGEAPREVYEGWIQEALG</sequence>
<dbReference type="GO" id="GO:0030313">
    <property type="term" value="C:cell envelope"/>
    <property type="evidence" value="ECO:0007669"/>
    <property type="project" value="UniProtKB-SubCell"/>
</dbReference>
<dbReference type="Gene3D" id="3.40.30.10">
    <property type="entry name" value="Glutaredoxin"/>
    <property type="match status" value="1"/>
</dbReference>
<dbReference type="PROSITE" id="PS51352">
    <property type="entry name" value="THIOREDOXIN_2"/>
    <property type="match status" value="1"/>
</dbReference>
<keyword evidence="5" id="KW-1185">Reference proteome</keyword>
<dbReference type="RefSeq" id="WP_143528490.1">
    <property type="nucleotide sequence ID" value="NZ_AP019791.1"/>
</dbReference>
<evidence type="ECO:0000256" key="1">
    <source>
        <dbReference type="ARBA" id="ARBA00004196"/>
    </source>
</evidence>
<dbReference type="Proteomes" id="UP000318065">
    <property type="component" value="Chromosome"/>
</dbReference>
<dbReference type="InterPro" id="IPR017937">
    <property type="entry name" value="Thioredoxin_CS"/>
</dbReference>
<reference evidence="4" key="1">
    <citation type="journal article" date="2019" name="Microbiol. Resour. Announc.">
        <title>Complete Genome Sequence of Rubrobacter xylanophilus Strain AA3-22, Isolated from Arima Onsen in Japan.</title>
        <authorList>
            <person name="Tomariguchi N."/>
            <person name="Miyazaki K."/>
        </authorList>
    </citation>
    <scope>NUCLEOTIDE SEQUENCE [LARGE SCALE GENOMIC DNA]</scope>
    <source>
        <strain evidence="4">AA3-22</strain>
    </source>
</reference>
<dbReference type="InterPro" id="IPR036249">
    <property type="entry name" value="Thioredoxin-like_sf"/>
</dbReference>
<organism evidence="4 5">
    <name type="scientific">Rubrobacter xylanophilus</name>
    <dbReference type="NCBI Taxonomy" id="49319"/>
    <lineage>
        <taxon>Bacteria</taxon>
        <taxon>Bacillati</taxon>
        <taxon>Actinomycetota</taxon>
        <taxon>Rubrobacteria</taxon>
        <taxon>Rubrobacterales</taxon>
        <taxon>Rubrobacteraceae</taxon>
        <taxon>Rubrobacter</taxon>
    </lineage>
</organism>
<dbReference type="InterPro" id="IPR013740">
    <property type="entry name" value="Redoxin"/>
</dbReference>
<name>A0A510HKE2_9ACTN</name>
<evidence type="ECO:0000313" key="5">
    <source>
        <dbReference type="Proteomes" id="UP000318065"/>
    </source>
</evidence>
<dbReference type="GO" id="GO:0017004">
    <property type="term" value="P:cytochrome complex assembly"/>
    <property type="evidence" value="ECO:0007669"/>
    <property type="project" value="UniProtKB-KW"/>
</dbReference>
<comment type="subcellular location">
    <subcellularLocation>
        <location evidence="1">Cell envelope</location>
    </subcellularLocation>
</comment>
<dbReference type="OrthoDB" id="9796554at2"/>
<gene>
    <name evidence="4" type="ORF">RxyAA322_23450</name>
</gene>
<dbReference type="SUPFAM" id="SSF52833">
    <property type="entry name" value="Thioredoxin-like"/>
    <property type="match status" value="1"/>
</dbReference>
<dbReference type="CDD" id="cd02966">
    <property type="entry name" value="TlpA_like_family"/>
    <property type="match status" value="1"/>
</dbReference>
<dbReference type="PANTHER" id="PTHR42852">
    <property type="entry name" value="THIOL:DISULFIDE INTERCHANGE PROTEIN DSBE"/>
    <property type="match status" value="1"/>
</dbReference>
<dbReference type="GO" id="GO:0016491">
    <property type="term" value="F:oxidoreductase activity"/>
    <property type="evidence" value="ECO:0007669"/>
    <property type="project" value="InterPro"/>
</dbReference>
<dbReference type="InterPro" id="IPR013766">
    <property type="entry name" value="Thioredoxin_domain"/>
</dbReference>
<dbReference type="InterPro" id="IPR050553">
    <property type="entry name" value="Thioredoxin_ResA/DsbE_sf"/>
</dbReference>
<protein>
    <recommendedName>
        <fullName evidence="3">Thioredoxin domain-containing protein</fullName>
    </recommendedName>
</protein>
<evidence type="ECO:0000256" key="2">
    <source>
        <dbReference type="ARBA" id="ARBA00022748"/>
    </source>
</evidence>
<evidence type="ECO:0000313" key="4">
    <source>
        <dbReference type="EMBL" id="BBL80491.1"/>
    </source>
</evidence>
<proteinExistence type="predicted"/>
<dbReference type="Pfam" id="PF08534">
    <property type="entry name" value="Redoxin"/>
    <property type="match status" value="1"/>
</dbReference>
<dbReference type="PROSITE" id="PS00194">
    <property type="entry name" value="THIOREDOXIN_1"/>
    <property type="match status" value="1"/>
</dbReference>
<feature type="domain" description="Thioredoxin" evidence="3">
    <location>
        <begin position="62"/>
        <end position="201"/>
    </location>
</feature>
<accession>A0A510HKE2</accession>
<dbReference type="EMBL" id="AP019791">
    <property type="protein sequence ID" value="BBL80491.1"/>
    <property type="molecule type" value="Genomic_DNA"/>
</dbReference>